<dbReference type="Proteomes" id="UP001153321">
    <property type="component" value="Chromosome 29"/>
</dbReference>
<name>A0A9P0I7E9_SPOLI</name>
<sequence length="173" mass="20074">MRLYGGEVRGGGGHAGRRGRQQRLRQALEPTARLETVRDHDGGSQWLYGGLHGGGVVRVVLYGVPDVAGVPRRRRVHCRRRTVHRQLLTERRYSLVVLQLFIRRRRVHSAGARSRAAKRHAVWRSARHSILWRGLMRRCRQEGPLRGLRLRIRAQRRGHFFVSHLCIYYVNIG</sequence>
<evidence type="ECO:0000313" key="3">
    <source>
        <dbReference type="Proteomes" id="UP001153321"/>
    </source>
</evidence>
<reference evidence="2" key="1">
    <citation type="submission" date="2022-02" db="EMBL/GenBank/DDBJ databases">
        <authorList>
            <person name="King R."/>
        </authorList>
    </citation>
    <scope>NUCLEOTIDE SEQUENCE</scope>
</reference>
<evidence type="ECO:0000313" key="2">
    <source>
        <dbReference type="EMBL" id="CAH1642862.1"/>
    </source>
</evidence>
<keyword evidence="3" id="KW-1185">Reference proteome</keyword>
<accession>A0A9P0I7E9</accession>
<proteinExistence type="predicted"/>
<protein>
    <submittedName>
        <fullName evidence="2">Uncharacterized protein</fullName>
    </submittedName>
</protein>
<dbReference type="AlphaFoldDB" id="A0A9P0I7E9"/>
<evidence type="ECO:0000256" key="1">
    <source>
        <dbReference type="SAM" id="MobiDB-lite"/>
    </source>
</evidence>
<organism evidence="2 3">
    <name type="scientific">Spodoptera littoralis</name>
    <name type="common">Egyptian cotton leafworm</name>
    <dbReference type="NCBI Taxonomy" id="7109"/>
    <lineage>
        <taxon>Eukaryota</taxon>
        <taxon>Metazoa</taxon>
        <taxon>Ecdysozoa</taxon>
        <taxon>Arthropoda</taxon>
        <taxon>Hexapoda</taxon>
        <taxon>Insecta</taxon>
        <taxon>Pterygota</taxon>
        <taxon>Neoptera</taxon>
        <taxon>Endopterygota</taxon>
        <taxon>Lepidoptera</taxon>
        <taxon>Glossata</taxon>
        <taxon>Ditrysia</taxon>
        <taxon>Noctuoidea</taxon>
        <taxon>Noctuidae</taxon>
        <taxon>Amphipyrinae</taxon>
        <taxon>Spodoptera</taxon>
    </lineage>
</organism>
<gene>
    <name evidence="2" type="ORF">SPLIT_LOCUS8218</name>
</gene>
<feature type="region of interest" description="Disordered" evidence="1">
    <location>
        <begin position="1"/>
        <end position="23"/>
    </location>
</feature>
<dbReference type="EMBL" id="LR824560">
    <property type="protein sequence ID" value="CAH1642862.1"/>
    <property type="molecule type" value="Genomic_DNA"/>
</dbReference>